<gene>
    <name evidence="1" type="ORF">QFC21_004962</name>
</gene>
<evidence type="ECO:0000313" key="1">
    <source>
        <dbReference type="EMBL" id="KAJ9097293.1"/>
    </source>
</evidence>
<protein>
    <submittedName>
        <fullName evidence="1">Uncharacterized protein</fullName>
    </submittedName>
</protein>
<keyword evidence="2" id="KW-1185">Reference proteome</keyword>
<sequence length="571" mass="62827">MVQSLPPRHGEPSTTTTSWKPTRYLEPTQPPRDEIIKKEQYEAALAASELWGGGVDFAGRPPKLLKPRRTVDYFAGVARYQTLKKLRAGLPTAPVLHPSPNDMCNNPLQSVCDVFIHSSMNKERNPVSICRWNPEGRWCLTGNQMGQFTVWNAGTYNFESLKQAHDHPIYALSYTHSGQFFLSADNSGSLKYFTPTINNLTTLQAHREACRAISFSPTDEKFATGGDDGQVKIWTFGEAREEKVCAGHGWDVRDLEWHPFKGLIVSGSKDLLVKFWDPRLGKDISTLHSHRAVVNSTRWSPDGNLVATAGGEGLIRLFDIRTFKELEPLKGHKEPITALAWHPIHNSLLTSGSYDGSIYHWNLDSADPTNPVAIVQEAHDQVVWSFDYHPLGHVLASTSRDCSVRFWARARPQGGQEVDRWHVGDAMSQTLGGVKWQQRAEEEEQDEDMALPGLAGAPAQQQPLPGSQIAPSASTFSLPGLSVPTPPSTLPSSGIAPSYGNHNNNSMPPGPPGFMQQQQQGPPGGPPGGLRRGQPLPSQQDMLNSMGSAQAPLGGAAENRFRGRRNRWGPQ</sequence>
<comment type="caution">
    <text evidence="1">The sequence shown here is derived from an EMBL/GenBank/DDBJ whole genome shotgun (WGS) entry which is preliminary data.</text>
</comment>
<reference evidence="1" key="1">
    <citation type="submission" date="2023-04" db="EMBL/GenBank/DDBJ databases">
        <title>Draft Genome sequencing of Naganishia species isolated from polar environments using Oxford Nanopore Technology.</title>
        <authorList>
            <person name="Leo P."/>
            <person name="Venkateswaran K."/>
        </authorList>
    </citation>
    <scope>NUCLEOTIDE SEQUENCE</scope>
    <source>
        <strain evidence="1">MNA-CCFEE 5423</strain>
    </source>
</reference>
<dbReference type="Proteomes" id="UP001227268">
    <property type="component" value="Unassembled WGS sequence"/>
</dbReference>
<accession>A0ACC2VDY6</accession>
<evidence type="ECO:0000313" key="2">
    <source>
        <dbReference type="Proteomes" id="UP001227268"/>
    </source>
</evidence>
<organism evidence="1 2">
    <name type="scientific">Naganishia friedmannii</name>
    <dbReference type="NCBI Taxonomy" id="89922"/>
    <lineage>
        <taxon>Eukaryota</taxon>
        <taxon>Fungi</taxon>
        <taxon>Dikarya</taxon>
        <taxon>Basidiomycota</taxon>
        <taxon>Agaricomycotina</taxon>
        <taxon>Tremellomycetes</taxon>
        <taxon>Filobasidiales</taxon>
        <taxon>Filobasidiaceae</taxon>
        <taxon>Naganishia</taxon>
    </lineage>
</organism>
<name>A0ACC2VDY6_9TREE</name>
<proteinExistence type="predicted"/>
<dbReference type="EMBL" id="JASBWT010000017">
    <property type="protein sequence ID" value="KAJ9097293.1"/>
    <property type="molecule type" value="Genomic_DNA"/>
</dbReference>